<dbReference type="InterPro" id="IPR023940">
    <property type="entry name" value="DHDPR_bac"/>
</dbReference>
<dbReference type="UniPathway" id="UPA00034">
    <property type="reaction ID" value="UER00018"/>
</dbReference>
<keyword evidence="8 13" id="KW-0457">Lysine biosynthesis</keyword>
<evidence type="ECO:0000259" key="14">
    <source>
        <dbReference type="Pfam" id="PF01113"/>
    </source>
</evidence>
<evidence type="ECO:0000256" key="10">
    <source>
        <dbReference type="ARBA" id="ARBA00038983"/>
    </source>
</evidence>
<evidence type="ECO:0000256" key="6">
    <source>
        <dbReference type="ARBA" id="ARBA00023002"/>
    </source>
</evidence>
<evidence type="ECO:0000256" key="9">
    <source>
        <dbReference type="ARBA" id="ARBA00037922"/>
    </source>
</evidence>
<dbReference type="NCBIfam" id="TIGR00036">
    <property type="entry name" value="dapB"/>
    <property type="match status" value="1"/>
</dbReference>
<feature type="domain" description="Dihydrodipicolinate reductase N-terminal" evidence="14">
    <location>
        <begin position="2"/>
        <end position="101"/>
    </location>
</feature>
<evidence type="ECO:0000256" key="8">
    <source>
        <dbReference type="ARBA" id="ARBA00023154"/>
    </source>
</evidence>
<dbReference type="Pfam" id="PF01113">
    <property type="entry name" value="DapB_N"/>
    <property type="match status" value="1"/>
</dbReference>
<evidence type="ECO:0000256" key="7">
    <source>
        <dbReference type="ARBA" id="ARBA00023027"/>
    </source>
</evidence>
<keyword evidence="2 13" id="KW-0963">Cytoplasm</keyword>
<comment type="similarity">
    <text evidence="1 13">Belongs to the DapB family.</text>
</comment>
<dbReference type="GO" id="GO:0019877">
    <property type="term" value="P:diaminopimelate biosynthetic process"/>
    <property type="evidence" value="ECO:0007669"/>
    <property type="project" value="UniProtKB-UniRule"/>
</dbReference>
<dbReference type="GO" id="GO:0009089">
    <property type="term" value="P:lysine biosynthetic process via diaminopimelate"/>
    <property type="evidence" value="ECO:0007669"/>
    <property type="project" value="UniProtKB-UniRule"/>
</dbReference>
<keyword evidence="6 13" id="KW-0560">Oxidoreductase</keyword>
<dbReference type="SUPFAM" id="SSF51735">
    <property type="entry name" value="NAD(P)-binding Rossmann-fold domains"/>
    <property type="match status" value="1"/>
</dbReference>
<protein>
    <recommendedName>
        <fullName evidence="10 13">4-hydroxy-tetrahydrodipicolinate reductase</fullName>
        <shortName evidence="13">HTPA reductase</shortName>
        <ecNumber evidence="10 13">1.17.1.8</ecNumber>
    </recommendedName>
</protein>
<evidence type="ECO:0000256" key="4">
    <source>
        <dbReference type="ARBA" id="ARBA00022857"/>
    </source>
</evidence>
<name>A0A842HF59_9BACT</name>
<keyword evidence="5 13" id="KW-0220">Diaminopimelate biosynthesis</keyword>
<organism evidence="16 17">
    <name type="scientific">Ruficoccus amylovorans</name>
    <dbReference type="NCBI Taxonomy" id="1804625"/>
    <lineage>
        <taxon>Bacteria</taxon>
        <taxon>Pseudomonadati</taxon>
        <taxon>Verrucomicrobiota</taxon>
        <taxon>Opitutia</taxon>
        <taxon>Puniceicoccales</taxon>
        <taxon>Cerasicoccaceae</taxon>
        <taxon>Ruficoccus</taxon>
    </lineage>
</organism>
<sequence length="243" mass="26303">MVKILLNGARGRMGQAIQAIAAAEEVEIVAAIDMGDDPVPGLKECEVAIDFSFHEATAPLAKLCAEYGKPLVIGTTGHTPEEKEAVAEYTAQIPMVWAGNFSTGVNLLFYLVGKAAKILGREYHPELIEMHHCHKKDAPSGTAEHLLEIIRAARGLTPEQEMHGRKGLVGERPDDEIGVHALRGGDVVGDHTVMFAGPGERIELTHKASDRRIFAQGALRAAHWVVGKPIGLYRIEDVLGLRD</sequence>
<dbReference type="EC" id="1.17.1.8" evidence="10 13"/>
<keyword evidence="3 13" id="KW-0028">Amino-acid biosynthesis</keyword>
<accession>A0A842HF59</accession>
<reference evidence="16 17" key="1">
    <citation type="submission" date="2020-07" db="EMBL/GenBank/DDBJ databases">
        <authorList>
            <person name="Feng X."/>
        </authorList>
    </citation>
    <scope>NUCLEOTIDE SEQUENCE [LARGE SCALE GENOMIC DNA]</scope>
    <source>
        <strain evidence="16 17">JCM31066</strain>
    </source>
</reference>
<dbReference type="GO" id="GO:0008839">
    <property type="term" value="F:4-hydroxy-tetrahydrodipicolinate reductase"/>
    <property type="evidence" value="ECO:0007669"/>
    <property type="project" value="UniProtKB-UniRule"/>
</dbReference>
<evidence type="ECO:0000313" key="17">
    <source>
        <dbReference type="Proteomes" id="UP000546464"/>
    </source>
</evidence>
<dbReference type="GO" id="GO:0050661">
    <property type="term" value="F:NADP binding"/>
    <property type="evidence" value="ECO:0007669"/>
    <property type="project" value="UniProtKB-UniRule"/>
</dbReference>
<dbReference type="PANTHER" id="PTHR20836:SF0">
    <property type="entry name" value="4-HYDROXY-TETRAHYDRODIPICOLINATE REDUCTASE 1, CHLOROPLASTIC-RELATED"/>
    <property type="match status" value="1"/>
</dbReference>
<evidence type="ECO:0000259" key="15">
    <source>
        <dbReference type="Pfam" id="PF05173"/>
    </source>
</evidence>
<keyword evidence="4 13" id="KW-0521">NADP</keyword>
<dbReference type="InterPro" id="IPR000846">
    <property type="entry name" value="DapB_N"/>
</dbReference>
<dbReference type="FunFam" id="3.30.360.10:FF:000004">
    <property type="entry name" value="4-hydroxy-tetrahydrodipicolinate reductase"/>
    <property type="match status" value="1"/>
</dbReference>
<evidence type="ECO:0000256" key="11">
    <source>
        <dbReference type="ARBA" id="ARBA00049080"/>
    </source>
</evidence>
<dbReference type="Gene3D" id="3.30.360.10">
    <property type="entry name" value="Dihydrodipicolinate Reductase, domain 2"/>
    <property type="match status" value="1"/>
</dbReference>
<evidence type="ECO:0000256" key="5">
    <source>
        <dbReference type="ARBA" id="ARBA00022915"/>
    </source>
</evidence>
<dbReference type="HAMAP" id="MF_00102">
    <property type="entry name" value="DapB"/>
    <property type="match status" value="1"/>
</dbReference>
<dbReference type="SUPFAM" id="SSF55347">
    <property type="entry name" value="Glyceraldehyde-3-phosphate dehydrogenase-like, C-terminal domain"/>
    <property type="match status" value="1"/>
</dbReference>
<dbReference type="InterPro" id="IPR022663">
    <property type="entry name" value="DapB_C"/>
</dbReference>
<dbReference type="Proteomes" id="UP000546464">
    <property type="component" value="Unassembled WGS sequence"/>
</dbReference>
<feature type="binding site" evidence="13">
    <location>
        <begin position="98"/>
        <end position="101"/>
    </location>
    <ligand>
        <name>NAD(+)</name>
        <dbReference type="ChEBI" id="CHEBI:57540"/>
    </ligand>
</feature>
<evidence type="ECO:0000256" key="12">
    <source>
        <dbReference type="ARBA" id="ARBA00049396"/>
    </source>
</evidence>
<dbReference type="GO" id="GO:0016726">
    <property type="term" value="F:oxidoreductase activity, acting on CH or CH2 groups, NAD or NADP as acceptor"/>
    <property type="evidence" value="ECO:0007669"/>
    <property type="project" value="UniProtKB-UniRule"/>
</dbReference>
<dbReference type="Gene3D" id="3.40.50.720">
    <property type="entry name" value="NAD(P)-binding Rossmann-like Domain"/>
    <property type="match status" value="1"/>
</dbReference>
<feature type="binding site" evidence="13">
    <location>
        <begin position="74"/>
        <end position="76"/>
    </location>
    <ligand>
        <name>NAD(+)</name>
        <dbReference type="ChEBI" id="CHEBI:57540"/>
    </ligand>
</feature>
<feature type="binding site" evidence="13">
    <location>
        <position position="36"/>
    </location>
    <ligand>
        <name>NAD(+)</name>
        <dbReference type="ChEBI" id="CHEBI:57540"/>
    </ligand>
</feature>
<feature type="binding site" evidence="13">
    <location>
        <position position="132"/>
    </location>
    <ligand>
        <name>(S)-2,3,4,5-tetrahydrodipicolinate</name>
        <dbReference type="ChEBI" id="CHEBI:16845"/>
    </ligand>
</feature>
<dbReference type="PIRSF" id="PIRSF000161">
    <property type="entry name" value="DHPR"/>
    <property type="match status" value="1"/>
</dbReference>
<dbReference type="Pfam" id="PF05173">
    <property type="entry name" value="DapB_C"/>
    <property type="match status" value="1"/>
</dbReference>
<dbReference type="InterPro" id="IPR036291">
    <property type="entry name" value="NAD(P)-bd_dom_sf"/>
</dbReference>
<evidence type="ECO:0000256" key="1">
    <source>
        <dbReference type="ARBA" id="ARBA00006642"/>
    </source>
</evidence>
<dbReference type="EMBL" id="JACHVB010000034">
    <property type="protein sequence ID" value="MBC2594860.1"/>
    <property type="molecule type" value="Genomic_DNA"/>
</dbReference>
<dbReference type="GO" id="GO:0051287">
    <property type="term" value="F:NAD binding"/>
    <property type="evidence" value="ECO:0007669"/>
    <property type="project" value="UniProtKB-UniRule"/>
</dbReference>
<feature type="active site" description="Proton donor" evidence="13">
    <location>
        <position position="135"/>
    </location>
</feature>
<comment type="caution">
    <text evidence="13">Lacks conserved residue(s) required for the propagation of feature annotation.</text>
</comment>
<proteinExistence type="inferred from homology"/>
<feature type="active site" description="Proton donor/acceptor" evidence="13">
    <location>
        <position position="131"/>
    </location>
</feature>
<gene>
    <name evidence="13" type="primary">dapB</name>
    <name evidence="16" type="ORF">H5P28_11375</name>
</gene>
<dbReference type="RefSeq" id="WP_185675821.1">
    <property type="nucleotide sequence ID" value="NZ_JACHVB010000034.1"/>
</dbReference>
<evidence type="ECO:0000256" key="2">
    <source>
        <dbReference type="ARBA" id="ARBA00022490"/>
    </source>
</evidence>
<comment type="function">
    <text evidence="13">Catalyzes the conversion of 4-hydroxy-tetrahydrodipicolinate (HTPA) to tetrahydrodipicolinate.</text>
</comment>
<keyword evidence="7 13" id="KW-0520">NAD</keyword>
<dbReference type="PROSITE" id="PS01298">
    <property type="entry name" value="DAPB"/>
    <property type="match status" value="1"/>
</dbReference>
<evidence type="ECO:0000256" key="13">
    <source>
        <dbReference type="HAMAP-Rule" id="MF_00102"/>
    </source>
</evidence>
<feature type="domain" description="Dihydrodipicolinate reductase C-terminal" evidence="15">
    <location>
        <begin position="104"/>
        <end position="239"/>
    </location>
</feature>
<comment type="pathway">
    <text evidence="9 13">Amino-acid biosynthesis; L-lysine biosynthesis via DAP pathway; (S)-tetrahydrodipicolinate from L-aspartate: step 4/4.</text>
</comment>
<dbReference type="GO" id="GO:0005737">
    <property type="term" value="C:cytoplasm"/>
    <property type="evidence" value="ECO:0007669"/>
    <property type="project" value="UniProtKB-SubCell"/>
</dbReference>
<dbReference type="InterPro" id="IPR022664">
    <property type="entry name" value="DapB_N_CS"/>
</dbReference>
<comment type="caution">
    <text evidence="16">The sequence shown here is derived from an EMBL/GenBank/DDBJ whole genome shotgun (WGS) entry which is preliminary data.</text>
</comment>
<dbReference type="CDD" id="cd02274">
    <property type="entry name" value="DHDPR_N"/>
    <property type="match status" value="1"/>
</dbReference>
<keyword evidence="17" id="KW-1185">Reference proteome</keyword>
<feature type="binding site" evidence="13">
    <location>
        <begin position="8"/>
        <end position="13"/>
    </location>
    <ligand>
        <name>NAD(+)</name>
        <dbReference type="ChEBI" id="CHEBI:57540"/>
    </ligand>
</feature>
<comment type="catalytic activity">
    <reaction evidence="12 13">
        <text>(S)-2,3,4,5-tetrahydrodipicolinate + NAD(+) + H2O = (2S,4S)-4-hydroxy-2,3,4,5-tetrahydrodipicolinate + NADH + H(+)</text>
        <dbReference type="Rhea" id="RHEA:35323"/>
        <dbReference type="ChEBI" id="CHEBI:15377"/>
        <dbReference type="ChEBI" id="CHEBI:15378"/>
        <dbReference type="ChEBI" id="CHEBI:16845"/>
        <dbReference type="ChEBI" id="CHEBI:57540"/>
        <dbReference type="ChEBI" id="CHEBI:57945"/>
        <dbReference type="ChEBI" id="CHEBI:67139"/>
        <dbReference type="EC" id="1.17.1.8"/>
    </reaction>
</comment>
<comment type="caution">
    <text evidence="13">Was originally thought to be a dihydrodipicolinate reductase (DHDPR), catalyzing the conversion of dihydrodipicolinate to tetrahydrodipicolinate. However, it was shown in E.coli that the substrate of the enzymatic reaction is not dihydrodipicolinate (DHDP) but in fact (2S,4S)-4-hydroxy-2,3,4,5-tetrahydrodipicolinic acid (HTPA), the product released by the DapA-catalyzed reaction.</text>
</comment>
<evidence type="ECO:0000313" key="16">
    <source>
        <dbReference type="EMBL" id="MBC2594860.1"/>
    </source>
</evidence>
<comment type="subcellular location">
    <subcellularLocation>
        <location evidence="13">Cytoplasm</location>
    </subcellularLocation>
</comment>
<dbReference type="AlphaFoldDB" id="A0A842HF59"/>
<feature type="binding site" evidence="13">
    <location>
        <begin position="141"/>
        <end position="142"/>
    </location>
    <ligand>
        <name>(S)-2,3,4,5-tetrahydrodipicolinate</name>
        <dbReference type="ChEBI" id="CHEBI:16845"/>
    </ligand>
</feature>
<comment type="catalytic activity">
    <reaction evidence="11 13">
        <text>(S)-2,3,4,5-tetrahydrodipicolinate + NADP(+) + H2O = (2S,4S)-4-hydroxy-2,3,4,5-tetrahydrodipicolinate + NADPH + H(+)</text>
        <dbReference type="Rhea" id="RHEA:35331"/>
        <dbReference type="ChEBI" id="CHEBI:15377"/>
        <dbReference type="ChEBI" id="CHEBI:15378"/>
        <dbReference type="ChEBI" id="CHEBI:16845"/>
        <dbReference type="ChEBI" id="CHEBI:57783"/>
        <dbReference type="ChEBI" id="CHEBI:58349"/>
        <dbReference type="ChEBI" id="CHEBI:67139"/>
        <dbReference type="EC" id="1.17.1.8"/>
    </reaction>
</comment>
<evidence type="ECO:0000256" key="3">
    <source>
        <dbReference type="ARBA" id="ARBA00022605"/>
    </source>
</evidence>
<comment type="subunit">
    <text evidence="13">Homotetramer.</text>
</comment>
<dbReference type="PANTHER" id="PTHR20836">
    <property type="entry name" value="DIHYDRODIPICOLINATE REDUCTASE"/>
    <property type="match status" value="1"/>
</dbReference>